<keyword evidence="11" id="KW-1185">Reference proteome</keyword>
<dbReference type="Pfam" id="PF03171">
    <property type="entry name" value="2OG-FeII_Oxy"/>
    <property type="match status" value="1"/>
</dbReference>
<keyword evidence="3 8" id="KW-0560">Oxidoreductase</keyword>
<dbReference type="InterPro" id="IPR050231">
    <property type="entry name" value="Iron_ascorbate_oxido_reductase"/>
</dbReference>
<evidence type="ECO:0000256" key="6">
    <source>
        <dbReference type="ARBA" id="ARBA00061282"/>
    </source>
</evidence>
<evidence type="ECO:0000256" key="4">
    <source>
        <dbReference type="ARBA" id="ARBA00023004"/>
    </source>
</evidence>
<dbReference type="SMR" id="A0A445IBD3"/>
<reference evidence="10 11" key="1">
    <citation type="submission" date="2018-09" db="EMBL/GenBank/DDBJ databases">
        <title>A high-quality reference genome of wild soybean provides a powerful tool to mine soybean genomes.</title>
        <authorList>
            <person name="Xie M."/>
            <person name="Chung C.Y.L."/>
            <person name="Li M.-W."/>
            <person name="Wong F.-L."/>
            <person name="Chan T.-F."/>
            <person name="Lam H.-M."/>
        </authorList>
    </citation>
    <scope>NUCLEOTIDE SEQUENCE [LARGE SCALE GENOMIC DNA]</scope>
    <source>
        <strain evidence="11">cv. W05</strain>
        <tissue evidence="10">Hypocotyl of etiolated seedlings</tissue>
    </source>
</reference>
<dbReference type="GO" id="GO:0009685">
    <property type="term" value="P:gibberellin metabolic process"/>
    <property type="evidence" value="ECO:0007669"/>
    <property type="project" value="UniProtKB-ARBA"/>
</dbReference>
<keyword evidence="2 10" id="KW-0223">Dioxygenase</keyword>
<dbReference type="InterPro" id="IPR044861">
    <property type="entry name" value="IPNS-like_FE2OG_OXY"/>
</dbReference>
<proteinExistence type="inferred from homology"/>
<feature type="domain" description="Fe2OG dioxygenase" evidence="9">
    <location>
        <begin position="175"/>
        <end position="274"/>
    </location>
</feature>
<dbReference type="FunFam" id="2.60.120.330:FF:000021">
    <property type="entry name" value="Gibberellin 2-beta-dioxygenase 8"/>
    <property type="match status" value="1"/>
</dbReference>
<comment type="similarity">
    <text evidence="6">Belongs to the iron/ascorbate-dependent oxidoreductase family. GA2OX subfamily.</text>
</comment>
<evidence type="ECO:0000256" key="5">
    <source>
        <dbReference type="ARBA" id="ARBA00052204"/>
    </source>
</evidence>
<dbReference type="EC" id="1.14.11.13" evidence="7"/>
<gene>
    <name evidence="10" type="ORF">D0Y65_032087</name>
</gene>
<evidence type="ECO:0000313" key="11">
    <source>
        <dbReference type="Proteomes" id="UP000289340"/>
    </source>
</evidence>
<dbReference type="Gene3D" id="2.60.120.330">
    <property type="entry name" value="B-lactam Antibiotic, Isopenicillin N Synthase, Chain"/>
    <property type="match status" value="1"/>
</dbReference>
<evidence type="ECO:0000256" key="3">
    <source>
        <dbReference type="ARBA" id="ARBA00023002"/>
    </source>
</evidence>
<dbReference type="Proteomes" id="UP000289340">
    <property type="component" value="Chromosome 11"/>
</dbReference>
<dbReference type="EMBL" id="QZWG01000011">
    <property type="protein sequence ID" value="RZB83371.1"/>
    <property type="molecule type" value="Genomic_DNA"/>
</dbReference>
<name>A0A445IBD3_GLYSO</name>
<keyword evidence="4 8" id="KW-0408">Iron</keyword>
<organism evidence="10 11">
    <name type="scientific">Glycine soja</name>
    <name type="common">Wild soybean</name>
    <dbReference type="NCBI Taxonomy" id="3848"/>
    <lineage>
        <taxon>Eukaryota</taxon>
        <taxon>Viridiplantae</taxon>
        <taxon>Streptophyta</taxon>
        <taxon>Embryophyta</taxon>
        <taxon>Tracheophyta</taxon>
        <taxon>Spermatophyta</taxon>
        <taxon>Magnoliopsida</taxon>
        <taxon>eudicotyledons</taxon>
        <taxon>Gunneridae</taxon>
        <taxon>Pentapetalae</taxon>
        <taxon>rosids</taxon>
        <taxon>fabids</taxon>
        <taxon>Fabales</taxon>
        <taxon>Fabaceae</taxon>
        <taxon>Papilionoideae</taxon>
        <taxon>50 kb inversion clade</taxon>
        <taxon>NPAAA clade</taxon>
        <taxon>indigoferoid/millettioid clade</taxon>
        <taxon>Phaseoleae</taxon>
        <taxon>Glycine</taxon>
        <taxon>Glycine subgen. Soja</taxon>
    </lineage>
</organism>
<dbReference type="GO" id="GO:0046872">
    <property type="term" value="F:metal ion binding"/>
    <property type="evidence" value="ECO:0007669"/>
    <property type="project" value="UniProtKB-KW"/>
</dbReference>
<dbReference type="Pfam" id="PF14226">
    <property type="entry name" value="DIOX_N"/>
    <property type="match status" value="1"/>
</dbReference>
<evidence type="ECO:0000259" key="9">
    <source>
        <dbReference type="PROSITE" id="PS51471"/>
    </source>
</evidence>
<evidence type="ECO:0000256" key="7">
    <source>
        <dbReference type="ARBA" id="ARBA00066708"/>
    </source>
</evidence>
<dbReference type="SUPFAM" id="SSF51197">
    <property type="entry name" value="Clavaminate synthase-like"/>
    <property type="match status" value="1"/>
</dbReference>
<dbReference type="InterPro" id="IPR005123">
    <property type="entry name" value="Oxoglu/Fe-dep_dioxygenase_dom"/>
</dbReference>
<dbReference type="InterPro" id="IPR026992">
    <property type="entry name" value="DIOX_N"/>
</dbReference>
<evidence type="ECO:0000256" key="2">
    <source>
        <dbReference type="ARBA" id="ARBA00022964"/>
    </source>
</evidence>
<evidence type="ECO:0000256" key="8">
    <source>
        <dbReference type="RuleBase" id="RU003682"/>
    </source>
</evidence>
<keyword evidence="1 8" id="KW-0479">Metal-binding</keyword>
<evidence type="ECO:0000313" key="10">
    <source>
        <dbReference type="EMBL" id="RZB83371.1"/>
    </source>
</evidence>
<dbReference type="AlphaFoldDB" id="A0A445IBD3"/>
<accession>A0A445IBD3</accession>
<dbReference type="GO" id="GO:0045543">
    <property type="term" value="F:gibberellin 2-beta-dioxygenase activity"/>
    <property type="evidence" value="ECO:0007669"/>
    <property type="project" value="UniProtKB-EC"/>
</dbReference>
<dbReference type="InterPro" id="IPR027443">
    <property type="entry name" value="IPNS-like_sf"/>
</dbReference>
<dbReference type="PANTHER" id="PTHR47990">
    <property type="entry name" value="2-OXOGLUTARATE (2OG) AND FE(II)-DEPENDENT OXYGENASE SUPERFAMILY PROTEIN-RELATED"/>
    <property type="match status" value="1"/>
</dbReference>
<dbReference type="Gramene" id="XM_028333420.1">
    <property type="protein sequence ID" value="XP_028189221.1"/>
    <property type="gene ID" value="LOC114375593"/>
</dbReference>
<dbReference type="PROSITE" id="PS51471">
    <property type="entry name" value="FE2OG_OXY"/>
    <property type="match status" value="1"/>
</dbReference>
<sequence>MAYEPPFLETYKTLVQQHLGDSRNEFIVERCDIPLIDLGRLSLEREECMREIAEAAREWGFFQVVNHGISHELLKSLQIEQKKVFYQPFLNKSSTQGKAYRWGNPFATNLRQLSWSEAFHFYLTDISRMDQHETLRSSLEVFAITMFSLAQSLAEILVCKLNTKSNYFREHCLPKSSFIRLNRYPQCPISSKVHGLLPHSDTSFLTIVHQDQVGGLQLLKDGKWVGVKPNPHALVVNIGDLFQALSNGVYKSIKHRVVAAEKVERFSMAFFYSPSEEAIIQSQIKPPIYRKFTLREYRQQTEKDVKQTGDKVGLSRFLL</sequence>
<protein>
    <recommendedName>
        <fullName evidence="7">gibberellin 2beta-dioxygenase</fullName>
        <ecNumber evidence="7">1.14.11.13</ecNumber>
    </recommendedName>
</protein>
<evidence type="ECO:0000256" key="1">
    <source>
        <dbReference type="ARBA" id="ARBA00022723"/>
    </source>
</evidence>
<comment type="catalytic activity">
    <reaction evidence="5">
        <text>gibberellin A1 + 2-oxoglutarate + O2 = gibberellin A8 + succinate + CO2</text>
        <dbReference type="Rhea" id="RHEA:15005"/>
        <dbReference type="ChEBI" id="CHEBI:15379"/>
        <dbReference type="ChEBI" id="CHEBI:16526"/>
        <dbReference type="ChEBI" id="CHEBI:16810"/>
        <dbReference type="ChEBI" id="CHEBI:30031"/>
        <dbReference type="ChEBI" id="CHEBI:58524"/>
        <dbReference type="ChEBI" id="CHEBI:58594"/>
        <dbReference type="EC" id="1.14.11.13"/>
    </reaction>
</comment>
<comment type="caution">
    <text evidence="10">The sequence shown here is derived from an EMBL/GenBank/DDBJ whole genome shotgun (WGS) entry which is preliminary data.</text>
</comment>